<protein>
    <submittedName>
        <fullName evidence="2">Uncharacterized protein</fullName>
    </submittedName>
</protein>
<evidence type="ECO:0000256" key="1">
    <source>
        <dbReference type="SAM" id="MobiDB-lite"/>
    </source>
</evidence>
<dbReference type="Proteomes" id="UP000053097">
    <property type="component" value="Unassembled WGS sequence"/>
</dbReference>
<keyword evidence="3" id="KW-1185">Reference proteome</keyword>
<sequence>VRAHEAIGSLFAHPPTNINDHPPSLKARPFVVITRRFAVAKVSPRALHPACGSTIGRTCGRKEKKPRRSTFAVDNKVDSRDISPSHPRPL</sequence>
<feature type="region of interest" description="Disordered" evidence="1">
    <location>
        <begin position="1"/>
        <end position="24"/>
    </location>
</feature>
<proteinExistence type="predicted"/>
<dbReference type="EMBL" id="KK107274">
    <property type="protein sequence ID" value="EZA53668.1"/>
    <property type="molecule type" value="Genomic_DNA"/>
</dbReference>
<gene>
    <name evidence="2" type="ORF">X777_06775</name>
</gene>
<accession>A0A026WCL5</accession>
<evidence type="ECO:0000313" key="3">
    <source>
        <dbReference type="Proteomes" id="UP000053097"/>
    </source>
</evidence>
<reference evidence="2 3" key="1">
    <citation type="journal article" date="2014" name="Curr. Biol.">
        <title>The genome of the clonal raider ant Cerapachys biroi.</title>
        <authorList>
            <person name="Oxley P.R."/>
            <person name="Ji L."/>
            <person name="Fetter-Pruneda I."/>
            <person name="McKenzie S.K."/>
            <person name="Li C."/>
            <person name="Hu H."/>
            <person name="Zhang G."/>
            <person name="Kronauer D.J."/>
        </authorList>
    </citation>
    <scope>NUCLEOTIDE SEQUENCE [LARGE SCALE GENOMIC DNA]</scope>
</reference>
<dbReference type="AlphaFoldDB" id="A0A026WCL5"/>
<evidence type="ECO:0000313" key="2">
    <source>
        <dbReference type="EMBL" id="EZA53668.1"/>
    </source>
</evidence>
<feature type="non-terminal residue" evidence="2">
    <location>
        <position position="1"/>
    </location>
</feature>
<feature type="region of interest" description="Disordered" evidence="1">
    <location>
        <begin position="56"/>
        <end position="90"/>
    </location>
</feature>
<name>A0A026WCL5_OOCBI</name>
<organism evidence="2 3">
    <name type="scientific">Ooceraea biroi</name>
    <name type="common">Clonal raider ant</name>
    <name type="synonym">Cerapachys biroi</name>
    <dbReference type="NCBI Taxonomy" id="2015173"/>
    <lineage>
        <taxon>Eukaryota</taxon>
        <taxon>Metazoa</taxon>
        <taxon>Ecdysozoa</taxon>
        <taxon>Arthropoda</taxon>
        <taxon>Hexapoda</taxon>
        <taxon>Insecta</taxon>
        <taxon>Pterygota</taxon>
        <taxon>Neoptera</taxon>
        <taxon>Endopterygota</taxon>
        <taxon>Hymenoptera</taxon>
        <taxon>Apocrita</taxon>
        <taxon>Aculeata</taxon>
        <taxon>Formicoidea</taxon>
        <taxon>Formicidae</taxon>
        <taxon>Dorylinae</taxon>
        <taxon>Ooceraea</taxon>
    </lineage>
</organism>